<dbReference type="GO" id="GO:0043190">
    <property type="term" value="C:ATP-binding cassette (ABC) transporter complex"/>
    <property type="evidence" value="ECO:0007669"/>
    <property type="project" value="InterPro"/>
</dbReference>
<organism evidence="10 11">
    <name type="scientific">Agrobacterium rosae</name>
    <dbReference type="NCBI Taxonomy" id="1972867"/>
    <lineage>
        <taxon>Bacteria</taxon>
        <taxon>Pseudomonadati</taxon>
        <taxon>Pseudomonadota</taxon>
        <taxon>Alphaproteobacteria</taxon>
        <taxon>Hyphomicrobiales</taxon>
        <taxon>Rhizobiaceae</taxon>
        <taxon>Rhizobium/Agrobacterium group</taxon>
        <taxon>Agrobacterium</taxon>
    </lineage>
</organism>
<dbReference type="Gene3D" id="1.10.3720.10">
    <property type="entry name" value="MetI-like"/>
    <property type="match status" value="1"/>
</dbReference>
<dbReference type="AlphaFoldDB" id="A0A1R3U9C2"/>
<dbReference type="InterPro" id="IPR035906">
    <property type="entry name" value="MetI-like_sf"/>
</dbReference>
<proteinExistence type="inferred from homology"/>
<dbReference type="Pfam" id="PF00528">
    <property type="entry name" value="BPD_transp_1"/>
    <property type="match status" value="1"/>
</dbReference>
<evidence type="ECO:0000256" key="3">
    <source>
        <dbReference type="ARBA" id="ARBA00022448"/>
    </source>
</evidence>
<keyword evidence="3 8" id="KW-0813">Transport</keyword>
<keyword evidence="6 8" id="KW-1133">Transmembrane helix</keyword>
<evidence type="ECO:0000256" key="6">
    <source>
        <dbReference type="ARBA" id="ARBA00022989"/>
    </source>
</evidence>
<feature type="transmembrane region" description="Helical" evidence="8">
    <location>
        <begin position="225"/>
        <end position="245"/>
    </location>
</feature>
<dbReference type="GO" id="GO:0022857">
    <property type="term" value="F:transmembrane transporter activity"/>
    <property type="evidence" value="ECO:0007669"/>
    <property type="project" value="InterPro"/>
</dbReference>
<dbReference type="CDD" id="cd06261">
    <property type="entry name" value="TM_PBP2"/>
    <property type="match status" value="1"/>
</dbReference>
<dbReference type="GO" id="GO:0006865">
    <property type="term" value="P:amino acid transport"/>
    <property type="evidence" value="ECO:0007669"/>
    <property type="project" value="TreeGrafter"/>
</dbReference>
<feature type="transmembrane region" description="Helical" evidence="8">
    <location>
        <begin position="121"/>
        <end position="138"/>
    </location>
</feature>
<evidence type="ECO:0000256" key="7">
    <source>
        <dbReference type="ARBA" id="ARBA00023136"/>
    </source>
</evidence>
<evidence type="ECO:0000256" key="8">
    <source>
        <dbReference type="RuleBase" id="RU363032"/>
    </source>
</evidence>
<dbReference type="PANTHER" id="PTHR30614">
    <property type="entry name" value="MEMBRANE COMPONENT OF AMINO ACID ABC TRANSPORTER"/>
    <property type="match status" value="1"/>
</dbReference>
<feature type="transmembrane region" description="Helical" evidence="8">
    <location>
        <begin position="150"/>
        <end position="174"/>
    </location>
</feature>
<accession>A0A1R3U9C2</accession>
<keyword evidence="7 8" id="KW-0472">Membrane</keyword>
<keyword evidence="5 8" id="KW-0812">Transmembrane</keyword>
<feature type="transmembrane region" description="Helical" evidence="8">
    <location>
        <begin position="186"/>
        <end position="213"/>
    </location>
</feature>
<feature type="transmembrane region" description="Helical" evidence="8">
    <location>
        <begin position="20"/>
        <end position="42"/>
    </location>
</feature>
<dbReference type="STRING" id="1907666.DSM25559_4916"/>
<keyword evidence="4" id="KW-1003">Cell membrane</keyword>
<dbReference type="InterPro" id="IPR000515">
    <property type="entry name" value="MetI-like"/>
</dbReference>
<evidence type="ECO:0000256" key="5">
    <source>
        <dbReference type="ARBA" id="ARBA00022692"/>
    </source>
</evidence>
<evidence type="ECO:0000256" key="1">
    <source>
        <dbReference type="ARBA" id="ARBA00004429"/>
    </source>
</evidence>
<dbReference type="Proteomes" id="UP000187891">
    <property type="component" value="Unassembled WGS sequence"/>
</dbReference>
<evidence type="ECO:0000256" key="2">
    <source>
        <dbReference type="ARBA" id="ARBA00010072"/>
    </source>
</evidence>
<name>A0A1R3U9C2_9HYPH</name>
<comment type="subcellular location">
    <subcellularLocation>
        <location evidence="1">Cell inner membrane</location>
        <topology evidence="1">Multi-pass membrane protein</topology>
    </subcellularLocation>
    <subcellularLocation>
        <location evidence="8">Cell membrane</location>
        <topology evidence="8">Multi-pass membrane protein</topology>
    </subcellularLocation>
</comment>
<feature type="transmembrane region" description="Helical" evidence="8">
    <location>
        <begin position="326"/>
        <end position="345"/>
    </location>
</feature>
<evidence type="ECO:0000256" key="4">
    <source>
        <dbReference type="ARBA" id="ARBA00022475"/>
    </source>
</evidence>
<dbReference type="InterPro" id="IPR010065">
    <property type="entry name" value="AA_ABC_transptr_permease_3TM"/>
</dbReference>
<dbReference type="InterPro" id="IPR043429">
    <property type="entry name" value="ArtM/GltK/GlnP/TcyL/YhdX-like"/>
</dbReference>
<evidence type="ECO:0000313" key="10">
    <source>
        <dbReference type="EMBL" id="SCX35356.1"/>
    </source>
</evidence>
<evidence type="ECO:0000313" key="11">
    <source>
        <dbReference type="Proteomes" id="UP000187891"/>
    </source>
</evidence>
<dbReference type="SUPFAM" id="SSF161098">
    <property type="entry name" value="MetI-like"/>
    <property type="match status" value="1"/>
</dbReference>
<gene>
    <name evidence="10" type="primary">yhdY_2</name>
    <name evidence="10" type="ORF">DSM25559_4916</name>
</gene>
<comment type="similarity">
    <text evidence="2">Belongs to the binding-protein-dependent transport system permease family. HisMQ subfamily.</text>
</comment>
<dbReference type="PANTHER" id="PTHR30614:SF41">
    <property type="entry name" value="INNER MEMBRANE AMINO-ACID ABC TRANSPORTER PERMEASE PROTEIN YHDY"/>
    <property type="match status" value="1"/>
</dbReference>
<feature type="transmembrane region" description="Helical" evidence="8">
    <location>
        <begin position="94"/>
        <end position="114"/>
    </location>
</feature>
<reference evidence="11" key="1">
    <citation type="submission" date="2016-10" db="EMBL/GenBank/DDBJ databases">
        <authorList>
            <person name="Wibberg D."/>
        </authorList>
    </citation>
    <scope>NUCLEOTIDE SEQUENCE [LARGE SCALE GENOMIC DNA]</scope>
</reference>
<sequence length="357" mass="38706">MSEIDLPPSRAPEWRLWQSGLFGGIGNTAVTVVTLAVLLWLLAPVLRWLLIDAVWSGTAQACGADTAGACWVFIGTKLRFVLFGFFPPDLQWRPAVVVLGIAVLLVFSALPRFWTIRLIPVWLAALVLSWLLMAGTIAPPSVSTNHWGGLPITLGVAIAGLAFAFPIALLLALARQSNMGLLRICAIAFIEVLRGIPMIAVLYIAMLIVPMAVPGGSLIDKLLRAQIGVTLFFSAYLAEVIRAGLQVVPTGQTEAAAALGFGYWKTTRLIVLPQALRAVIPAVVNLSIGILLNTSLLAVIGIFDLLNTARTAATDPLWLGFYTESYVFTALIYFIICFSGSRYSLWLERYLRRSQIG</sequence>
<protein>
    <submittedName>
        <fullName evidence="10">Inner membrane amino-acid ABC transporter permease protein YhdY</fullName>
    </submittedName>
</protein>
<dbReference type="NCBIfam" id="TIGR01726">
    <property type="entry name" value="HEQRo_perm_3TM"/>
    <property type="match status" value="1"/>
</dbReference>
<dbReference type="RefSeq" id="WP_077122867.1">
    <property type="nucleotide sequence ID" value="NZ_FMUE01000020.1"/>
</dbReference>
<dbReference type="EMBL" id="FMUE01000020">
    <property type="protein sequence ID" value="SCX35356.1"/>
    <property type="molecule type" value="Genomic_DNA"/>
</dbReference>
<evidence type="ECO:0000259" key="9">
    <source>
        <dbReference type="PROSITE" id="PS50928"/>
    </source>
</evidence>
<feature type="domain" description="ABC transmembrane type-1" evidence="9">
    <location>
        <begin position="150"/>
        <end position="340"/>
    </location>
</feature>
<dbReference type="PROSITE" id="PS50928">
    <property type="entry name" value="ABC_TM1"/>
    <property type="match status" value="1"/>
</dbReference>
<feature type="transmembrane region" description="Helical" evidence="8">
    <location>
        <begin position="278"/>
        <end position="306"/>
    </location>
</feature>